<dbReference type="PANTHER" id="PTHR48086:SF3">
    <property type="entry name" value="SODIUM_PROLINE SYMPORTER"/>
    <property type="match status" value="1"/>
</dbReference>
<keyword evidence="5 14" id="KW-0812">Transmembrane</keyword>
<dbReference type="GO" id="GO:0006814">
    <property type="term" value="P:sodium ion transport"/>
    <property type="evidence" value="ECO:0007669"/>
    <property type="project" value="UniProtKB-KW"/>
</dbReference>
<dbReference type="GO" id="GO:0005886">
    <property type="term" value="C:plasma membrane"/>
    <property type="evidence" value="ECO:0007669"/>
    <property type="project" value="UniProtKB-SubCell"/>
</dbReference>
<comment type="subcellular location">
    <subcellularLocation>
        <location evidence="1">Cell membrane</location>
        <topology evidence="1">Multi-pass membrane protein</topology>
    </subcellularLocation>
</comment>
<dbReference type="GO" id="GO:0015293">
    <property type="term" value="F:symporter activity"/>
    <property type="evidence" value="ECO:0007669"/>
    <property type="project" value="UniProtKB-KW"/>
</dbReference>
<evidence type="ECO:0000256" key="12">
    <source>
        <dbReference type="ARBA" id="ARBA00033708"/>
    </source>
</evidence>
<dbReference type="PROSITE" id="PS50283">
    <property type="entry name" value="NA_SOLUT_SYMP_3"/>
    <property type="match status" value="1"/>
</dbReference>
<dbReference type="InterPro" id="IPR001734">
    <property type="entry name" value="Na/solute_symporter"/>
</dbReference>
<evidence type="ECO:0000256" key="9">
    <source>
        <dbReference type="ARBA" id="ARBA00023065"/>
    </source>
</evidence>
<evidence type="ECO:0000256" key="6">
    <source>
        <dbReference type="ARBA" id="ARBA00022847"/>
    </source>
</evidence>
<dbReference type="CDD" id="cd10322">
    <property type="entry name" value="SLC5sbd"/>
    <property type="match status" value="1"/>
</dbReference>
<comment type="caution">
    <text evidence="15">The sequence shown here is derived from an EMBL/GenBank/DDBJ whole genome shotgun (WGS) entry which is preliminary data.</text>
</comment>
<evidence type="ECO:0000313" key="16">
    <source>
        <dbReference type="Proteomes" id="UP000610862"/>
    </source>
</evidence>
<evidence type="ECO:0000256" key="14">
    <source>
        <dbReference type="SAM" id="Phobius"/>
    </source>
</evidence>
<evidence type="ECO:0000256" key="4">
    <source>
        <dbReference type="ARBA" id="ARBA00022475"/>
    </source>
</evidence>
<evidence type="ECO:0000256" key="8">
    <source>
        <dbReference type="ARBA" id="ARBA00023053"/>
    </source>
</evidence>
<organism evidence="15 16">
    <name type="scientific">Lentihominibacter hominis</name>
    <dbReference type="NCBI Taxonomy" id="2763645"/>
    <lineage>
        <taxon>Bacteria</taxon>
        <taxon>Bacillati</taxon>
        <taxon>Bacillota</taxon>
        <taxon>Clostridia</taxon>
        <taxon>Peptostreptococcales</taxon>
        <taxon>Anaerovoracaceae</taxon>
        <taxon>Lentihominibacter</taxon>
    </lineage>
</organism>
<dbReference type="EMBL" id="JACRTA010000001">
    <property type="protein sequence ID" value="MBC8567651.1"/>
    <property type="molecule type" value="Genomic_DNA"/>
</dbReference>
<feature type="transmembrane region" description="Helical" evidence="14">
    <location>
        <begin position="372"/>
        <end position="390"/>
    </location>
</feature>
<dbReference type="InterPro" id="IPR050277">
    <property type="entry name" value="Sodium:Solute_Symporter"/>
</dbReference>
<proteinExistence type="inferred from homology"/>
<evidence type="ECO:0000256" key="10">
    <source>
        <dbReference type="ARBA" id="ARBA00023136"/>
    </source>
</evidence>
<evidence type="ECO:0000256" key="5">
    <source>
        <dbReference type="ARBA" id="ARBA00022692"/>
    </source>
</evidence>
<feature type="transmembrane region" description="Helical" evidence="14">
    <location>
        <begin position="72"/>
        <end position="96"/>
    </location>
</feature>
<feature type="transmembrane region" description="Helical" evidence="14">
    <location>
        <begin position="278"/>
        <end position="302"/>
    </location>
</feature>
<dbReference type="RefSeq" id="WP_187524937.1">
    <property type="nucleotide sequence ID" value="NZ_JACRTA010000001.1"/>
</dbReference>
<comment type="similarity">
    <text evidence="2 13">Belongs to the sodium:solute symporter (SSF) (TC 2.A.21) family.</text>
</comment>
<keyword evidence="8" id="KW-0915">Sodium</keyword>
<keyword evidence="6" id="KW-0769">Symport</keyword>
<feature type="transmembrane region" description="Helical" evidence="14">
    <location>
        <begin position="452"/>
        <end position="473"/>
    </location>
</feature>
<feature type="transmembrane region" description="Helical" evidence="14">
    <location>
        <begin position="427"/>
        <end position="446"/>
    </location>
</feature>
<feature type="transmembrane region" description="Helical" evidence="14">
    <location>
        <begin position="124"/>
        <end position="146"/>
    </location>
</feature>
<comment type="catalytic activity">
    <reaction evidence="12">
        <text>L-proline(in) + Na(+)(in) = L-proline(out) + Na(+)(out)</text>
        <dbReference type="Rhea" id="RHEA:28967"/>
        <dbReference type="ChEBI" id="CHEBI:29101"/>
        <dbReference type="ChEBI" id="CHEBI:60039"/>
    </reaction>
</comment>
<evidence type="ECO:0000256" key="1">
    <source>
        <dbReference type="ARBA" id="ARBA00004651"/>
    </source>
</evidence>
<dbReference type="Proteomes" id="UP000610862">
    <property type="component" value="Unassembled WGS sequence"/>
</dbReference>
<accession>A0A926E8N5</accession>
<evidence type="ECO:0000256" key="3">
    <source>
        <dbReference type="ARBA" id="ARBA00022448"/>
    </source>
</evidence>
<dbReference type="PANTHER" id="PTHR48086">
    <property type="entry name" value="SODIUM/PROLINE SYMPORTER-RELATED"/>
    <property type="match status" value="1"/>
</dbReference>
<dbReference type="Gene3D" id="1.20.1730.10">
    <property type="entry name" value="Sodium/glucose cotransporter"/>
    <property type="match status" value="1"/>
</dbReference>
<evidence type="ECO:0000313" key="15">
    <source>
        <dbReference type="EMBL" id="MBC8567651.1"/>
    </source>
</evidence>
<keyword evidence="4" id="KW-1003">Cell membrane</keyword>
<feature type="transmembrane region" description="Helical" evidence="14">
    <location>
        <begin position="190"/>
        <end position="212"/>
    </location>
</feature>
<keyword evidence="3" id="KW-0813">Transport</keyword>
<keyword evidence="10 14" id="KW-0472">Membrane</keyword>
<keyword evidence="16" id="KW-1185">Reference proteome</keyword>
<evidence type="ECO:0000256" key="11">
    <source>
        <dbReference type="ARBA" id="ARBA00023201"/>
    </source>
</evidence>
<evidence type="ECO:0000256" key="2">
    <source>
        <dbReference type="ARBA" id="ARBA00006434"/>
    </source>
</evidence>
<dbReference type="Pfam" id="PF00474">
    <property type="entry name" value="SSF"/>
    <property type="match status" value="1"/>
</dbReference>
<protein>
    <submittedName>
        <fullName evidence="15">Sodium:solute symporter family protein</fullName>
    </submittedName>
</protein>
<evidence type="ECO:0000256" key="13">
    <source>
        <dbReference type="RuleBase" id="RU362091"/>
    </source>
</evidence>
<sequence>MTFISAWGPFIITILYTITACILGYSAKGKLDMDKMENWSSSGNTMGVIVMIFLTGAGNVSSYTFLGAPGWGYSRGVACLYVVVYMAFIVYACYLMSPRVTRLALKSGYRTQAEGIGARFESPFLRILCGIVGAFAVIGNSLVQVIGSGNILNVMSHGAIPLWLGELIIVSAIAFYVYKSGLRAIGWTNVLQGVMMFCLSILVGLFVVYTAIGNLNIAEAFKTLQETSPQYLTLPGAMNNFPPIYWTTSILISVFSFWPQFWVWAAGAKDEDTARRQYLYVPIFYFVMIPMMIVGLVCVFAYTEFSGDSTDQVALQYCLDKLPWWMAGLLGAGILAASQSSAEPQFHTSTFTITHDVITPIAKLSPEKEGRLQRKLLLIVIFFIAFPLSVTNPGELVNILLVCYGFIGQLFPCMLGVLCWPRATKTGAIAGLAAGVLVVALFNIVWPNPLYVHAGIWGLLVNLPVFIVVSLFTKPASEETLRKFFPDYIMDQLYEEV</sequence>
<keyword evidence="11" id="KW-0739">Sodium transport</keyword>
<feature type="transmembrane region" description="Helical" evidence="14">
    <location>
        <begin position="6"/>
        <end position="25"/>
    </location>
</feature>
<keyword evidence="7 14" id="KW-1133">Transmembrane helix</keyword>
<name>A0A926E8N5_9FIRM</name>
<feature type="transmembrane region" description="Helical" evidence="14">
    <location>
        <begin position="322"/>
        <end position="338"/>
    </location>
</feature>
<evidence type="ECO:0000256" key="7">
    <source>
        <dbReference type="ARBA" id="ARBA00022989"/>
    </source>
</evidence>
<feature type="transmembrane region" description="Helical" evidence="14">
    <location>
        <begin position="396"/>
        <end position="420"/>
    </location>
</feature>
<keyword evidence="9" id="KW-0406">Ion transport</keyword>
<feature type="transmembrane region" description="Helical" evidence="14">
    <location>
        <begin position="46"/>
        <end position="66"/>
    </location>
</feature>
<feature type="transmembrane region" description="Helical" evidence="14">
    <location>
        <begin position="244"/>
        <end position="266"/>
    </location>
</feature>
<dbReference type="InterPro" id="IPR038377">
    <property type="entry name" value="Na/Glc_symporter_sf"/>
</dbReference>
<feature type="transmembrane region" description="Helical" evidence="14">
    <location>
        <begin position="158"/>
        <end position="178"/>
    </location>
</feature>
<dbReference type="AlphaFoldDB" id="A0A926E8N5"/>
<reference evidence="15" key="1">
    <citation type="submission" date="2020-08" db="EMBL/GenBank/DDBJ databases">
        <title>Genome public.</title>
        <authorList>
            <person name="Liu C."/>
            <person name="Sun Q."/>
        </authorList>
    </citation>
    <scope>NUCLEOTIDE SEQUENCE</scope>
    <source>
        <strain evidence="15">NSJ-24</strain>
    </source>
</reference>
<gene>
    <name evidence="15" type="ORF">H8692_02595</name>
</gene>